<organism evidence="2 3">
    <name type="scientific">Hypholoma sublateritium (strain FD-334 SS-4)</name>
    <dbReference type="NCBI Taxonomy" id="945553"/>
    <lineage>
        <taxon>Eukaryota</taxon>
        <taxon>Fungi</taxon>
        <taxon>Dikarya</taxon>
        <taxon>Basidiomycota</taxon>
        <taxon>Agaricomycotina</taxon>
        <taxon>Agaricomycetes</taxon>
        <taxon>Agaricomycetidae</taxon>
        <taxon>Agaricales</taxon>
        <taxon>Agaricineae</taxon>
        <taxon>Strophariaceae</taxon>
        <taxon>Hypholoma</taxon>
    </lineage>
</organism>
<keyword evidence="3" id="KW-1185">Reference proteome</keyword>
<dbReference type="Gene3D" id="3.40.390.10">
    <property type="entry name" value="Collagenase (Catalytic Domain)"/>
    <property type="match status" value="1"/>
</dbReference>
<evidence type="ECO:0000313" key="3">
    <source>
        <dbReference type="Proteomes" id="UP000054270"/>
    </source>
</evidence>
<protein>
    <submittedName>
        <fullName evidence="2">Uncharacterized protein</fullName>
    </submittedName>
</protein>
<reference evidence="3" key="1">
    <citation type="submission" date="2014-04" db="EMBL/GenBank/DDBJ databases">
        <title>Evolutionary Origins and Diversification of the Mycorrhizal Mutualists.</title>
        <authorList>
            <consortium name="DOE Joint Genome Institute"/>
            <consortium name="Mycorrhizal Genomics Consortium"/>
            <person name="Kohler A."/>
            <person name="Kuo A."/>
            <person name="Nagy L.G."/>
            <person name="Floudas D."/>
            <person name="Copeland A."/>
            <person name="Barry K.W."/>
            <person name="Cichocki N."/>
            <person name="Veneault-Fourrey C."/>
            <person name="LaButti K."/>
            <person name="Lindquist E.A."/>
            <person name="Lipzen A."/>
            <person name="Lundell T."/>
            <person name="Morin E."/>
            <person name="Murat C."/>
            <person name="Riley R."/>
            <person name="Ohm R."/>
            <person name="Sun H."/>
            <person name="Tunlid A."/>
            <person name="Henrissat B."/>
            <person name="Grigoriev I.V."/>
            <person name="Hibbett D.S."/>
            <person name="Martin F."/>
        </authorList>
    </citation>
    <scope>NUCLEOTIDE SEQUENCE [LARGE SCALE GENOMIC DNA]</scope>
    <source>
        <strain evidence="3">FD-334 SS-4</strain>
    </source>
</reference>
<dbReference type="GO" id="GO:0008237">
    <property type="term" value="F:metallopeptidase activity"/>
    <property type="evidence" value="ECO:0007669"/>
    <property type="project" value="InterPro"/>
</dbReference>
<evidence type="ECO:0000313" key="2">
    <source>
        <dbReference type="EMBL" id="KJA20158.1"/>
    </source>
</evidence>
<proteinExistence type="predicted"/>
<gene>
    <name evidence="2" type="ORF">HYPSUDRAFT_68742</name>
</gene>
<sequence length="126" mass="13702">MSTPLDSKIPGLMVFSATLHFPLTMKVSPGMTALSSSTRPYPMEKVTNSNKASETRARLNHSEFQGNSCTSTGDMVADIPAQKTPASGCPRKRPNTCPGQKGLHPNHNFMDYSDDDCLHTFIKGQT</sequence>
<feature type="compositionally biased region" description="Polar residues" evidence="1">
    <location>
        <begin position="62"/>
        <end position="73"/>
    </location>
</feature>
<dbReference type="MEROPS" id="M43.008"/>
<name>A0A0D2MA01_HYPSF</name>
<dbReference type="AlphaFoldDB" id="A0A0D2MA01"/>
<dbReference type="Proteomes" id="UP000054270">
    <property type="component" value="Unassembled WGS sequence"/>
</dbReference>
<evidence type="ECO:0000256" key="1">
    <source>
        <dbReference type="SAM" id="MobiDB-lite"/>
    </source>
</evidence>
<dbReference type="OrthoDB" id="536211at2759"/>
<dbReference type="EMBL" id="KN817570">
    <property type="protein sequence ID" value="KJA20158.1"/>
    <property type="molecule type" value="Genomic_DNA"/>
</dbReference>
<dbReference type="InterPro" id="IPR024079">
    <property type="entry name" value="MetalloPept_cat_dom_sf"/>
</dbReference>
<feature type="region of interest" description="Disordered" evidence="1">
    <location>
        <begin position="33"/>
        <end position="105"/>
    </location>
</feature>
<accession>A0A0D2MA01</accession>
<dbReference type="STRING" id="945553.A0A0D2MA01"/>